<proteinExistence type="predicted"/>
<protein>
    <recommendedName>
        <fullName evidence="3">Secreted protein</fullName>
    </recommendedName>
</protein>
<reference evidence="2" key="2">
    <citation type="journal article" date="2015" name="Fish Shellfish Immunol.">
        <title>Early steps in the European eel (Anguilla anguilla)-Vibrio vulnificus interaction in the gills: Role of the RtxA13 toxin.</title>
        <authorList>
            <person name="Callol A."/>
            <person name="Pajuelo D."/>
            <person name="Ebbesson L."/>
            <person name="Teles M."/>
            <person name="MacKenzie S."/>
            <person name="Amaro C."/>
        </authorList>
    </citation>
    <scope>NUCLEOTIDE SEQUENCE</scope>
</reference>
<organism evidence="2">
    <name type="scientific">Anguilla anguilla</name>
    <name type="common">European freshwater eel</name>
    <name type="synonym">Muraena anguilla</name>
    <dbReference type="NCBI Taxonomy" id="7936"/>
    <lineage>
        <taxon>Eukaryota</taxon>
        <taxon>Metazoa</taxon>
        <taxon>Chordata</taxon>
        <taxon>Craniata</taxon>
        <taxon>Vertebrata</taxon>
        <taxon>Euteleostomi</taxon>
        <taxon>Actinopterygii</taxon>
        <taxon>Neopterygii</taxon>
        <taxon>Teleostei</taxon>
        <taxon>Anguilliformes</taxon>
        <taxon>Anguillidae</taxon>
        <taxon>Anguilla</taxon>
    </lineage>
</organism>
<evidence type="ECO:0008006" key="3">
    <source>
        <dbReference type="Google" id="ProtNLM"/>
    </source>
</evidence>
<keyword evidence="1" id="KW-0732">Signal</keyword>
<feature type="chain" id="PRO_5002434614" description="Secreted protein" evidence="1">
    <location>
        <begin position="18"/>
        <end position="89"/>
    </location>
</feature>
<dbReference type="AlphaFoldDB" id="A0A0E9WJ59"/>
<dbReference type="EMBL" id="GBXM01018271">
    <property type="protein sequence ID" value="JAH90306.1"/>
    <property type="molecule type" value="Transcribed_RNA"/>
</dbReference>
<accession>A0A0E9WJ59</accession>
<sequence length="89" mass="10406">MKFKIFLTVHTNMLAFALQTNNKVVTNSIPYSFHPFTLIHLHNTHCTELYALGLQNKSVHHHKHDYTMCTHTHTHIHTHFAEQRAFGLC</sequence>
<name>A0A0E9WJ59_ANGAN</name>
<evidence type="ECO:0000256" key="1">
    <source>
        <dbReference type="SAM" id="SignalP"/>
    </source>
</evidence>
<reference evidence="2" key="1">
    <citation type="submission" date="2014-11" db="EMBL/GenBank/DDBJ databases">
        <authorList>
            <person name="Amaro Gonzalez C."/>
        </authorList>
    </citation>
    <scope>NUCLEOTIDE SEQUENCE</scope>
</reference>
<feature type="signal peptide" evidence="1">
    <location>
        <begin position="1"/>
        <end position="17"/>
    </location>
</feature>
<evidence type="ECO:0000313" key="2">
    <source>
        <dbReference type="EMBL" id="JAH90306.1"/>
    </source>
</evidence>